<evidence type="ECO:0008006" key="4">
    <source>
        <dbReference type="Google" id="ProtNLM"/>
    </source>
</evidence>
<evidence type="ECO:0000313" key="2">
    <source>
        <dbReference type="EMBL" id="GGP12952.1"/>
    </source>
</evidence>
<comment type="caution">
    <text evidence="2">The sequence shown here is derived from an EMBL/GenBank/DDBJ whole genome shotgun (WGS) entry which is preliminary data.</text>
</comment>
<evidence type="ECO:0000313" key="3">
    <source>
        <dbReference type="Proteomes" id="UP000660745"/>
    </source>
</evidence>
<dbReference type="Proteomes" id="UP000660745">
    <property type="component" value="Unassembled WGS sequence"/>
</dbReference>
<dbReference type="RefSeq" id="WP_189142357.1">
    <property type="nucleotide sequence ID" value="NZ_BMNK01000013.1"/>
</dbReference>
<accession>A0A918AAA2</accession>
<sequence>MPFDEERYVREVLDPARQAGGTPPVDLCRRYQITEAMSAAEVTETVRQVRQCWRRSRQMLKFRKLIDALEADHAQRYTSVFKAAADGDIDPVRAEIKQAAERDRQRLADLRRRLDDAAGKLRLLPPDVVASIGTSAGLGAQAAESLAAELGIEVREPDQLPQSPPYAAYAEIRTALDTLAQRHLAGFVFPDTPTGLRVMGDISGILEQVAKAEEREQRKPRGPRTVSAEMIFAALRSTPDPAALLRYDIAARLRERVREHPYDDTLMRHVTDDLGLDPGEAKRLVYAIRQESGVPGGPVGRLRELVDTGKIQAAVDFVEALPAEALTGDAAELAAEVRARLAKAVRLRDAARTEADSDQAWLMLEDALRRAPDLSGAGDLLAGLAPRPPGEVRARLHGDVVAIGWQPSPSRAGDIAYEVYRNGVPFAEVTRPSASDERPPVNTPVTYAVAARRGQATSVPVTCPPLTYRPEPEDVRLTAIDGVVTGQWRAPAEVLRVVVERDGRPVRVEGSGFRDREVRNGTTYDYLVAAVYPDGRGEVTTPGLRRSVTPRAKPVPVAAFTVESGRGELLVRCTEPPSGVLEFVLLAAEPRWPYGTTVPIADVRAAGRVLPATATGDGYVLRSAGTSGVLLAVTVVADSATIGAHREHVDLPAPQGVSAVRRGGTVHLGLEWPKDVPEIEVRWDRRSLIVTSAAYRSQGGIRLDIPEGEAPILELAPTTVVKGVRVRGPAVRVPLAAVVPLRYDVRHEGPFWQRQLVVDLTCEQPARVTRLVLVIKAGRIQPGSPDDGRVLAEWADLSPPARLVVPMPKQPKPYWVRCFAEGPVELIDPPVRVLKVG</sequence>
<keyword evidence="3" id="KW-1185">Reference proteome</keyword>
<gene>
    <name evidence="2" type="ORF">GCM10012278_62790</name>
</gene>
<dbReference type="AlphaFoldDB" id="A0A918AAA2"/>
<proteinExistence type="predicted"/>
<reference evidence="2" key="2">
    <citation type="submission" date="2020-09" db="EMBL/GenBank/DDBJ databases">
        <authorList>
            <person name="Sun Q."/>
            <person name="Zhou Y."/>
        </authorList>
    </citation>
    <scope>NUCLEOTIDE SEQUENCE</scope>
    <source>
        <strain evidence="2">CGMCC 4.7430</strain>
    </source>
</reference>
<protein>
    <recommendedName>
        <fullName evidence="4">Fibronectin type-III domain-containing protein</fullName>
    </recommendedName>
</protein>
<feature type="coiled-coil region" evidence="1">
    <location>
        <begin position="93"/>
        <end position="120"/>
    </location>
</feature>
<evidence type="ECO:0000256" key="1">
    <source>
        <dbReference type="SAM" id="Coils"/>
    </source>
</evidence>
<reference evidence="2" key="1">
    <citation type="journal article" date="2014" name="Int. J. Syst. Evol. Microbiol.">
        <title>Complete genome sequence of Corynebacterium casei LMG S-19264T (=DSM 44701T), isolated from a smear-ripened cheese.</title>
        <authorList>
            <consortium name="US DOE Joint Genome Institute (JGI-PGF)"/>
            <person name="Walter F."/>
            <person name="Albersmeier A."/>
            <person name="Kalinowski J."/>
            <person name="Ruckert C."/>
        </authorList>
    </citation>
    <scope>NUCLEOTIDE SEQUENCE</scope>
    <source>
        <strain evidence="2">CGMCC 4.7430</strain>
    </source>
</reference>
<dbReference type="EMBL" id="BMNK01000013">
    <property type="protein sequence ID" value="GGP12952.1"/>
    <property type="molecule type" value="Genomic_DNA"/>
</dbReference>
<name>A0A918AAA2_9ACTN</name>
<organism evidence="2 3">
    <name type="scientific">Nonomuraea glycinis</name>
    <dbReference type="NCBI Taxonomy" id="2047744"/>
    <lineage>
        <taxon>Bacteria</taxon>
        <taxon>Bacillati</taxon>
        <taxon>Actinomycetota</taxon>
        <taxon>Actinomycetes</taxon>
        <taxon>Streptosporangiales</taxon>
        <taxon>Streptosporangiaceae</taxon>
        <taxon>Nonomuraea</taxon>
    </lineage>
</organism>
<keyword evidence="1" id="KW-0175">Coiled coil</keyword>